<evidence type="ECO:0000256" key="3">
    <source>
        <dbReference type="ARBA" id="ARBA00023002"/>
    </source>
</evidence>
<evidence type="ECO:0000256" key="4">
    <source>
        <dbReference type="ARBA" id="ARBA00023004"/>
    </source>
</evidence>
<dbReference type="Gene3D" id="3.90.340.10">
    <property type="entry name" value="Nitric Oxide Synthase, Chain A, domain 1"/>
    <property type="match status" value="1"/>
</dbReference>
<dbReference type="PANTHER" id="PTHR43410">
    <property type="entry name" value="NITRIC OXIDE SYNTHASE OXYGENASE"/>
    <property type="match status" value="1"/>
</dbReference>
<feature type="region of interest" description="Disordered" evidence="5">
    <location>
        <begin position="1"/>
        <end position="25"/>
    </location>
</feature>
<evidence type="ECO:0000256" key="1">
    <source>
        <dbReference type="ARBA" id="ARBA00022617"/>
    </source>
</evidence>
<evidence type="ECO:0000256" key="5">
    <source>
        <dbReference type="SAM" id="MobiDB-lite"/>
    </source>
</evidence>
<name>A0ABN2HBL0_9ACTN</name>
<protein>
    <submittedName>
        <fullName evidence="7">Nitric oxide synthase oxygenase</fullName>
    </submittedName>
</protein>
<organism evidence="7 8">
    <name type="scientific">Fodinicola feengrottensis</name>
    <dbReference type="NCBI Taxonomy" id="435914"/>
    <lineage>
        <taxon>Bacteria</taxon>
        <taxon>Bacillati</taxon>
        <taxon>Actinomycetota</taxon>
        <taxon>Actinomycetes</taxon>
        <taxon>Mycobacteriales</taxon>
        <taxon>Fodinicola</taxon>
    </lineage>
</organism>
<gene>
    <name evidence="7" type="ORF">GCM10009765_38040</name>
</gene>
<dbReference type="InterPro" id="IPR004030">
    <property type="entry name" value="NOS_N"/>
</dbReference>
<dbReference type="Gene3D" id="3.90.440.10">
    <property type="entry name" value="Nitric Oxide Synthase,Heme Domain,Chain A domain 2"/>
    <property type="match status" value="1"/>
</dbReference>
<dbReference type="InterPro" id="IPR044944">
    <property type="entry name" value="NOS_dom_3"/>
</dbReference>
<dbReference type="Gene3D" id="3.90.1230.10">
    <property type="entry name" value="Nitric Oxide Synthase, Chain A, domain 3"/>
    <property type="match status" value="1"/>
</dbReference>
<dbReference type="InterPro" id="IPR044940">
    <property type="entry name" value="NOS_dom_2"/>
</dbReference>
<dbReference type="EMBL" id="BAAANY010000013">
    <property type="protein sequence ID" value="GAA1685105.1"/>
    <property type="molecule type" value="Genomic_DNA"/>
</dbReference>
<dbReference type="InterPro" id="IPR036119">
    <property type="entry name" value="NOS_N_sf"/>
</dbReference>
<dbReference type="PROSITE" id="PS60001">
    <property type="entry name" value="NOS"/>
    <property type="match status" value="1"/>
</dbReference>
<proteinExistence type="predicted"/>
<dbReference type="PANTHER" id="PTHR43410:SF1">
    <property type="entry name" value="NITRIC OXIDE SYNTHASE"/>
    <property type="match status" value="1"/>
</dbReference>
<dbReference type="Pfam" id="PF02898">
    <property type="entry name" value="NO_synthase"/>
    <property type="match status" value="1"/>
</dbReference>
<dbReference type="InterPro" id="IPR044943">
    <property type="entry name" value="NOS_dom_1"/>
</dbReference>
<keyword evidence="8" id="KW-1185">Reference proteome</keyword>
<accession>A0ABN2HBL0</accession>
<evidence type="ECO:0000259" key="6">
    <source>
        <dbReference type="PROSITE" id="PS60001"/>
    </source>
</evidence>
<comment type="caution">
    <text evidence="7">The sequence shown here is derived from an EMBL/GenBank/DDBJ whole genome shotgun (WGS) entry which is preliminary data.</text>
</comment>
<feature type="domain" description="Nitric oxide synthase (NOS)" evidence="6">
    <location>
        <begin position="101"/>
        <end position="108"/>
    </location>
</feature>
<dbReference type="InterPro" id="IPR050607">
    <property type="entry name" value="NOS"/>
</dbReference>
<dbReference type="SUPFAM" id="SSF56512">
    <property type="entry name" value="Nitric oxide (NO) synthase oxygenase domain"/>
    <property type="match status" value="1"/>
</dbReference>
<keyword evidence="2" id="KW-0479">Metal-binding</keyword>
<dbReference type="Proteomes" id="UP001500618">
    <property type="component" value="Unassembled WGS sequence"/>
</dbReference>
<reference evidence="7 8" key="1">
    <citation type="journal article" date="2019" name="Int. J. Syst. Evol. Microbiol.">
        <title>The Global Catalogue of Microorganisms (GCM) 10K type strain sequencing project: providing services to taxonomists for standard genome sequencing and annotation.</title>
        <authorList>
            <consortium name="The Broad Institute Genomics Platform"/>
            <consortium name="The Broad Institute Genome Sequencing Center for Infectious Disease"/>
            <person name="Wu L."/>
            <person name="Ma J."/>
        </authorList>
    </citation>
    <scope>NUCLEOTIDE SEQUENCE [LARGE SCALE GENOMIC DNA]</scope>
    <source>
        <strain evidence="7 8">JCM 14718</strain>
    </source>
</reference>
<evidence type="ECO:0000256" key="2">
    <source>
        <dbReference type="ARBA" id="ARBA00022723"/>
    </source>
</evidence>
<sequence length="422" mass="46716">MSRRLPRSGDVTELASRDGSELPVGATTYPSALRRGLDEPSLYSVAEEFLQAFHLEQNKTEAVLGERLRGVRRQIAETGGYVHTADELTWGARVAWRNSARCVGRLYWSSLRVRDLRAVQTVDEVFQHCCEHLEASYNGGHIRPMITVFAPREAAEPGVEIISPQLLCYAGYRLKGPGTLGDAKNRGLTAAAVHAGWSPPRQRGRFDVLPLVMRDPHGCSRVRSLPPAVVPEVELSHPDYPWFGELGLRWFGLPVVSDMALYAGGIVYPTAPFSGWFVGTEIGARDLADRARYDQLPIIAEAMRLDTSRPDTLWADRAAIELTRAVHHSFAAAGVRVSDHHTEAQLFARHVAREERAGRECPADWSWLVPPISGGLTSTFHRYYDFHESSGPQFFRPVAADQDPAPGDAGVEQSFLCVMPPD</sequence>
<keyword evidence="3" id="KW-0560">Oxidoreductase</keyword>
<evidence type="ECO:0000313" key="8">
    <source>
        <dbReference type="Proteomes" id="UP001500618"/>
    </source>
</evidence>
<keyword evidence="4" id="KW-0408">Iron</keyword>
<evidence type="ECO:0000313" key="7">
    <source>
        <dbReference type="EMBL" id="GAA1685105.1"/>
    </source>
</evidence>
<keyword evidence="1" id="KW-0349">Heme</keyword>
<dbReference type="RefSeq" id="WP_344311574.1">
    <property type="nucleotide sequence ID" value="NZ_BAAANY010000013.1"/>
</dbReference>